<reference evidence="6" key="1">
    <citation type="journal article" date="2020" name="mSystems">
        <title>Genome- and Community-Level Interaction Insights into Carbon Utilization and Element Cycling Functions of Hydrothermarchaeota in Hydrothermal Sediment.</title>
        <authorList>
            <person name="Zhou Z."/>
            <person name="Liu Y."/>
            <person name="Xu W."/>
            <person name="Pan J."/>
            <person name="Luo Z.H."/>
            <person name="Li M."/>
        </authorList>
    </citation>
    <scope>NUCLEOTIDE SEQUENCE [LARGE SCALE GENOMIC DNA]</scope>
    <source>
        <strain evidence="6">HyVt-501</strain>
    </source>
</reference>
<dbReference type="GO" id="GO:0000166">
    <property type="term" value="F:nucleotide binding"/>
    <property type="evidence" value="ECO:0007669"/>
    <property type="project" value="UniProtKB-KW"/>
</dbReference>
<dbReference type="SUPFAM" id="SSF54197">
    <property type="entry name" value="HIT-like"/>
    <property type="match status" value="1"/>
</dbReference>
<organism evidence="6">
    <name type="scientific">Aquifex aeolicus</name>
    <dbReference type="NCBI Taxonomy" id="63363"/>
    <lineage>
        <taxon>Bacteria</taxon>
        <taxon>Pseudomonadati</taxon>
        <taxon>Aquificota</taxon>
        <taxon>Aquificia</taxon>
        <taxon>Aquificales</taxon>
        <taxon>Aquificaceae</taxon>
        <taxon>Aquifex</taxon>
    </lineage>
</organism>
<feature type="binding site" evidence="3">
    <location>
        <position position="52"/>
    </location>
    <ligand>
        <name>substrate</name>
    </ligand>
</feature>
<dbReference type="Proteomes" id="UP000885792">
    <property type="component" value="Unassembled WGS sequence"/>
</dbReference>
<comment type="caution">
    <text evidence="6">The sequence shown here is derived from an EMBL/GenBank/DDBJ whole genome shotgun (WGS) entry which is preliminary data.</text>
</comment>
<evidence type="ECO:0000256" key="2">
    <source>
        <dbReference type="PIRSR" id="PIRSR639383-1"/>
    </source>
</evidence>
<feature type="short sequence motif" description="Histidine triad motif" evidence="4">
    <location>
        <begin position="120"/>
        <end position="124"/>
    </location>
</feature>
<dbReference type="InterPro" id="IPR039383">
    <property type="entry name" value="FHIT"/>
</dbReference>
<dbReference type="Gene3D" id="3.30.428.10">
    <property type="entry name" value="HIT-like"/>
    <property type="match status" value="1"/>
</dbReference>
<evidence type="ECO:0000259" key="5">
    <source>
        <dbReference type="PROSITE" id="PS51084"/>
    </source>
</evidence>
<feature type="binding site" evidence="3">
    <location>
        <position position="124"/>
    </location>
    <ligand>
        <name>substrate</name>
    </ligand>
</feature>
<dbReference type="Pfam" id="PF01230">
    <property type="entry name" value="HIT"/>
    <property type="match status" value="1"/>
</dbReference>
<protein>
    <submittedName>
        <fullName evidence="6">HIT domain-containing protein</fullName>
    </submittedName>
</protein>
<dbReference type="GO" id="GO:0003824">
    <property type="term" value="F:catalytic activity"/>
    <property type="evidence" value="ECO:0007669"/>
    <property type="project" value="InterPro"/>
</dbReference>
<evidence type="ECO:0000256" key="1">
    <source>
        <dbReference type="ARBA" id="ARBA00022741"/>
    </source>
</evidence>
<dbReference type="InterPro" id="IPR052908">
    <property type="entry name" value="AP-4-A_phosphorylase"/>
</dbReference>
<dbReference type="InterPro" id="IPR011146">
    <property type="entry name" value="HIT-like"/>
</dbReference>
<feature type="domain" description="HIT" evidence="5">
    <location>
        <begin position="23"/>
        <end position="135"/>
    </location>
</feature>
<evidence type="ECO:0000256" key="3">
    <source>
        <dbReference type="PIRSR" id="PIRSR639383-2"/>
    </source>
</evidence>
<evidence type="ECO:0000256" key="4">
    <source>
        <dbReference type="PROSITE-ProRule" id="PRU00464"/>
    </source>
</evidence>
<accession>A0A7C5Q1W3</accession>
<dbReference type="AlphaFoldDB" id="A0A7C5Q1W3"/>
<feature type="active site" description="Tele-AMP-histidine intermediate" evidence="2">
    <location>
        <position position="122"/>
    </location>
</feature>
<dbReference type="CDD" id="cd01275">
    <property type="entry name" value="FHIT"/>
    <property type="match status" value="1"/>
</dbReference>
<dbReference type="PANTHER" id="PTHR42997">
    <property type="entry name" value="HIT FAMILY HYDROLASE"/>
    <property type="match status" value="1"/>
</dbReference>
<proteinExistence type="predicted"/>
<dbReference type="EMBL" id="DRNB01000039">
    <property type="protein sequence ID" value="HHJ63493.1"/>
    <property type="molecule type" value="Genomic_DNA"/>
</dbReference>
<evidence type="ECO:0000313" key="6">
    <source>
        <dbReference type="EMBL" id="HHJ63493.1"/>
    </source>
</evidence>
<sequence>MRILWAPWRSRYVERIDSFRDCFLCEAISQPENLWRRFLVLYRSERSFIILNKYPYNSGHLMIVPLEHTGSYEDLEEETVLDMDRLLRLSLKTLRRAFNPHGFNIGYNFGRSAGAGLESHLHMHVVPRWNGDTNFMPVLAETKVIPQDLFTTYDRLRKALEEILEGEGA</sequence>
<dbReference type="InterPro" id="IPR036265">
    <property type="entry name" value="HIT-like_sf"/>
</dbReference>
<keyword evidence="1" id="KW-0547">Nucleotide-binding</keyword>
<gene>
    <name evidence="6" type="ORF">ENJ61_01150</name>
</gene>
<dbReference type="PROSITE" id="PS51084">
    <property type="entry name" value="HIT_2"/>
    <property type="match status" value="1"/>
</dbReference>
<name>A0A7C5Q1W3_AQUAO</name>
<dbReference type="PANTHER" id="PTHR42997:SF1">
    <property type="entry name" value="AP-4-A PHOSPHORYLASE"/>
    <property type="match status" value="1"/>
</dbReference>